<keyword evidence="2" id="KW-1185">Reference proteome</keyword>
<dbReference type="Gene3D" id="2.60.120.200">
    <property type="match status" value="1"/>
</dbReference>
<dbReference type="InterPro" id="IPR015305">
    <property type="entry name" value="DUF1961"/>
</dbReference>
<gene>
    <name evidence="1" type="ORF">DQG23_36605</name>
</gene>
<dbReference type="RefSeq" id="WP_113036004.1">
    <property type="nucleotide sequence ID" value="NZ_QMFB01000038.1"/>
</dbReference>
<dbReference type="EMBL" id="QMFB01000038">
    <property type="protein sequence ID" value="RAV11266.1"/>
    <property type="molecule type" value="Genomic_DNA"/>
</dbReference>
<dbReference type="InterPro" id="IPR013320">
    <property type="entry name" value="ConA-like_dom_sf"/>
</dbReference>
<dbReference type="Pfam" id="PF09224">
    <property type="entry name" value="DUF1961"/>
    <property type="match status" value="1"/>
</dbReference>
<comment type="caution">
    <text evidence="1">The sequence shown here is derived from an EMBL/GenBank/DDBJ whole genome shotgun (WGS) entry which is preliminary data.</text>
</comment>
<dbReference type="AlphaFoldDB" id="A0A329LVW9"/>
<dbReference type="SUPFAM" id="SSF49899">
    <property type="entry name" value="Concanavalin A-like lectins/glucanases"/>
    <property type="match status" value="1"/>
</dbReference>
<reference evidence="1 2" key="1">
    <citation type="journal article" date="2009" name="Int. J. Syst. Evol. Microbiol.">
        <title>Paenibacillus contaminans sp. nov., isolated from a contaminated laboratory plate.</title>
        <authorList>
            <person name="Chou J.H."/>
            <person name="Lee J.H."/>
            <person name="Lin M.C."/>
            <person name="Chang P.S."/>
            <person name="Arun A.B."/>
            <person name="Young C.C."/>
            <person name="Chen W.M."/>
        </authorList>
    </citation>
    <scope>NUCLEOTIDE SEQUENCE [LARGE SCALE GENOMIC DNA]</scope>
    <source>
        <strain evidence="1 2">CKOBP-6</strain>
    </source>
</reference>
<dbReference type="Proteomes" id="UP000250369">
    <property type="component" value="Unassembled WGS sequence"/>
</dbReference>
<accession>A0A329LVW9</accession>
<organism evidence="1 2">
    <name type="scientific">Paenibacillus contaminans</name>
    <dbReference type="NCBI Taxonomy" id="450362"/>
    <lineage>
        <taxon>Bacteria</taxon>
        <taxon>Bacillati</taxon>
        <taxon>Bacillota</taxon>
        <taxon>Bacilli</taxon>
        <taxon>Bacillales</taxon>
        <taxon>Paenibacillaceae</taxon>
        <taxon>Paenibacillus</taxon>
    </lineage>
</organism>
<evidence type="ECO:0000313" key="1">
    <source>
        <dbReference type="EMBL" id="RAV11266.1"/>
    </source>
</evidence>
<name>A0A329LVW9_9BACL</name>
<proteinExistence type="predicted"/>
<evidence type="ECO:0000313" key="2">
    <source>
        <dbReference type="Proteomes" id="UP000250369"/>
    </source>
</evidence>
<protein>
    <submittedName>
        <fullName evidence="1">DUF1961 domain-containing protein</fullName>
    </submittedName>
</protein>
<sequence length="231" mass="26397">MRRGKRTVPDVQKKLVYENPLASEKDVSGFRLEGEASVTFANGRMRMENKLDPEIGQASNFVFWCPEDFSANIAVTWEFWPIREPGLCMLFFAAAGRHGEDLFAPWLPVRSGEYHHYHSGAVNAFHVSYFRRRYPEERAFHTCNLRKSYGAHLVCQGADPIPDAADAQGPYRMELIKHGREISFAINELPIFRWTDDGHSYGSLLDGGKIGFRQMAPLIGEYANFKVYELE</sequence>
<dbReference type="OrthoDB" id="7171052at2"/>